<dbReference type="Gene3D" id="3.40.47.10">
    <property type="match status" value="1"/>
</dbReference>
<dbReference type="Pfam" id="PF02801">
    <property type="entry name" value="Ketoacyl-synt_C"/>
    <property type="match status" value="1"/>
</dbReference>
<reference evidence="5" key="2">
    <citation type="submission" date="2020-09" db="EMBL/GenBank/DDBJ databases">
        <authorList>
            <person name="Sun Q."/>
            <person name="Zhou Y."/>
        </authorList>
    </citation>
    <scope>NUCLEOTIDE SEQUENCE</scope>
    <source>
        <strain evidence="5">CGMCC 4.7403</strain>
    </source>
</reference>
<proteinExistence type="inferred from homology"/>
<gene>
    <name evidence="5" type="ORF">GCM10017771_37740</name>
</gene>
<dbReference type="PANTHER" id="PTHR11712:SF336">
    <property type="entry name" value="3-OXOACYL-[ACYL-CARRIER-PROTEIN] SYNTHASE, MITOCHONDRIAL"/>
    <property type="match status" value="1"/>
</dbReference>
<dbReference type="GO" id="GO:0004315">
    <property type="term" value="F:3-oxoacyl-[acyl-carrier-protein] synthase activity"/>
    <property type="evidence" value="ECO:0007669"/>
    <property type="project" value="TreeGrafter"/>
</dbReference>
<dbReference type="PROSITE" id="PS52004">
    <property type="entry name" value="KS3_2"/>
    <property type="match status" value="1"/>
</dbReference>
<dbReference type="InterPro" id="IPR000794">
    <property type="entry name" value="Beta-ketoacyl_synthase"/>
</dbReference>
<keyword evidence="6" id="KW-1185">Reference proteome</keyword>
<dbReference type="InterPro" id="IPR014030">
    <property type="entry name" value="Ketoacyl_synth_N"/>
</dbReference>
<dbReference type="InterPro" id="IPR014031">
    <property type="entry name" value="Ketoacyl_synth_C"/>
</dbReference>
<comment type="similarity">
    <text evidence="1 3">Belongs to the thiolase-like superfamily. Beta-ketoacyl-ACP synthases family.</text>
</comment>
<dbReference type="Pfam" id="PF00109">
    <property type="entry name" value="ketoacyl-synt"/>
    <property type="match status" value="1"/>
</dbReference>
<dbReference type="RefSeq" id="WP_189783642.1">
    <property type="nucleotide sequence ID" value="NZ_BNAT01000012.1"/>
</dbReference>
<accession>A0A919GSW0</accession>
<evidence type="ECO:0000256" key="1">
    <source>
        <dbReference type="ARBA" id="ARBA00008467"/>
    </source>
</evidence>
<evidence type="ECO:0000313" key="5">
    <source>
        <dbReference type="EMBL" id="GHH89131.1"/>
    </source>
</evidence>
<keyword evidence="2 3" id="KW-0808">Transferase</keyword>
<feature type="domain" description="Ketosynthase family 3 (KS3)" evidence="4">
    <location>
        <begin position="1"/>
        <end position="399"/>
    </location>
</feature>
<evidence type="ECO:0000313" key="6">
    <source>
        <dbReference type="Proteomes" id="UP000603227"/>
    </source>
</evidence>
<evidence type="ECO:0000256" key="2">
    <source>
        <dbReference type="ARBA" id="ARBA00022679"/>
    </source>
</evidence>
<organism evidence="5 6">
    <name type="scientific">Streptomyces capitiformicae</name>
    <dbReference type="NCBI Taxonomy" id="2014920"/>
    <lineage>
        <taxon>Bacteria</taxon>
        <taxon>Bacillati</taxon>
        <taxon>Actinomycetota</taxon>
        <taxon>Actinomycetes</taxon>
        <taxon>Kitasatosporales</taxon>
        <taxon>Streptomycetaceae</taxon>
        <taxon>Streptomyces</taxon>
    </lineage>
</organism>
<protein>
    <submittedName>
        <fullName evidence="5">3-oxoacyl-[acyl-carrier-protein] synthase 2</fullName>
    </submittedName>
</protein>
<dbReference type="InterPro" id="IPR020841">
    <property type="entry name" value="PKS_Beta-ketoAc_synthase_dom"/>
</dbReference>
<dbReference type="GO" id="GO:0006633">
    <property type="term" value="P:fatty acid biosynthetic process"/>
    <property type="evidence" value="ECO:0007669"/>
    <property type="project" value="TreeGrafter"/>
</dbReference>
<dbReference type="InterPro" id="IPR016039">
    <property type="entry name" value="Thiolase-like"/>
</dbReference>
<dbReference type="SMART" id="SM00825">
    <property type="entry name" value="PKS_KS"/>
    <property type="match status" value="1"/>
</dbReference>
<dbReference type="Proteomes" id="UP000603227">
    <property type="component" value="Unassembled WGS sequence"/>
</dbReference>
<evidence type="ECO:0000259" key="4">
    <source>
        <dbReference type="PROSITE" id="PS52004"/>
    </source>
</evidence>
<name>A0A919GSW0_9ACTN</name>
<sequence>MTGEVTVTGFGVRTAFGTGAEALRRGVFAGVPSFAPTTRFDTGPYRTPMAGVAPDGPDAVEDWALRHALAECGADALDMADLPRGSEAAVLLGIAGDCTSITRYWRNAAESGTAESGTGVPDGAVDRLADAVPARLAELLAGGLGLTGPRLTFTNACVASAAAIIHACRLISSGRVDMAVCAGGYLVEEETFGKFDSGRALSKDGMVRPFSADRSGLLLGDGVAAVVLESAEHARRRGARPLTSIVGWGAATDAHHIAQPHPEGVGLTRAARQALRLAGDPDGATLGYVNAHGTGTKYNDGAETRGLRAAFPERAEAIPVSSTKSTTGHLLEAAGVVEFVITMLALMDGVLPPTAGFTTPDPECDLDYVPNEPRRADLRRALTINAAFGGANTALVLERP</sequence>
<dbReference type="AlphaFoldDB" id="A0A919GSW0"/>
<evidence type="ECO:0000256" key="3">
    <source>
        <dbReference type="RuleBase" id="RU003694"/>
    </source>
</evidence>
<dbReference type="SUPFAM" id="SSF53901">
    <property type="entry name" value="Thiolase-like"/>
    <property type="match status" value="2"/>
</dbReference>
<dbReference type="PANTHER" id="PTHR11712">
    <property type="entry name" value="POLYKETIDE SYNTHASE-RELATED"/>
    <property type="match status" value="1"/>
</dbReference>
<reference evidence="5" key="1">
    <citation type="journal article" date="2014" name="Int. J. Syst. Evol. Microbiol.">
        <title>Complete genome sequence of Corynebacterium casei LMG S-19264T (=DSM 44701T), isolated from a smear-ripened cheese.</title>
        <authorList>
            <consortium name="US DOE Joint Genome Institute (JGI-PGF)"/>
            <person name="Walter F."/>
            <person name="Albersmeier A."/>
            <person name="Kalinowski J."/>
            <person name="Ruckert C."/>
        </authorList>
    </citation>
    <scope>NUCLEOTIDE SEQUENCE</scope>
    <source>
        <strain evidence="5">CGMCC 4.7403</strain>
    </source>
</reference>
<dbReference type="CDD" id="cd00834">
    <property type="entry name" value="KAS_I_II"/>
    <property type="match status" value="1"/>
</dbReference>
<comment type="caution">
    <text evidence="5">The sequence shown here is derived from an EMBL/GenBank/DDBJ whole genome shotgun (WGS) entry which is preliminary data.</text>
</comment>
<dbReference type="EMBL" id="BNAT01000012">
    <property type="protein sequence ID" value="GHH89131.1"/>
    <property type="molecule type" value="Genomic_DNA"/>
</dbReference>